<dbReference type="Proteomes" id="UP000076023">
    <property type="component" value="Unassembled WGS sequence"/>
</dbReference>
<dbReference type="PROSITE" id="PS51278">
    <property type="entry name" value="GATASE_TYPE_2"/>
    <property type="match status" value="1"/>
</dbReference>
<evidence type="ECO:0000256" key="2">
    <source>
        <dbReference type="ARBA" id="ARBA00005752"/>
    </source>
</evidence>
<dbReference type="EMBL" id="BDCO01000002">
    <property type="protein sequence ID" value="GAT31983.1"/>
    <property type="molecule type" value="Genomic_DNA"/>
</dbReference>
<protein>
    <recommendedName>
        <fullName evidence="3">asparagine synthase (glutamine-hydrolyzing)</fullName>
        <ecNumber evidence="3">6.3.5.4</ecNumber>
    </recommendedName>
</protein>
<dbReference type="Gene3D" id="3.60.20.10">
    <property type="entry name" value="Glutamine Phosphoribosylpyrophosphate, subunit 1, domain 1"/>
    <property type="match status" value="1"/>
</dbReference>
<dbReference type="FunCoup" id="A0A146G3C6">
    <property type="interactions" value="483"/>
</dbReference>
<evidence type="ECO:0000313" key="12">
    <source>
        <dbReference type="EMBL" id="GAT31983.1"/>
    </source>
</evidence>
<dbReference type="GO" id="GO:0004066">
    <property type="term" value="F:asparagine synthase (glutamine-hydrolyzing) activity"/>
    <property type="evidence" value="ECO:0007669"/>
    <property type="project" value="UniProtKB-EC"/>
</dbReference>
<dbReference type="PANTHER" id="PTHR43284">
    <property type="entry name" value="ASPARAGINE SYNTHETASE (GLUTAMINE-HYDROLYZING)"/>
    <property type="match status" value="1"/>
</dbReference>
<comment type="pathway">
    <text evidence="1">Amino-acid biosynthesis; L-asparagine biosynthesis; L-asparagine from L-aspartate (L-Gln route): step 1/1.</text>
</comment>
<evidence type="ECO:0000256" key="3">
    <source>
        <dbReference type="ARBA" id="ARBA00012737"/>
    </source>
</evidence>
<dbReference type="GO" id="GO:0006529">
    <property type="term" value="P:asparagine biosynthetic process"/>
    <property type="evidence" value="ECO:0007669"/>
    <property type="project" value="UniProtKB-KW"/>
</dbReference>
<evidence type="ECO:0000256" key="1">
    <source>
        <dbReference type="ARBA" id="ARBA00005187"/>
    </source>
</evidence>
<comment type="catalytic activity">
    <reaction evidence="7">
        <text>L-aspartate + L-glutamine + ATP + H2O = L-asparagine + L-glutamate + AMP + diphosphate + H(+)</text>
        <dbReference type="Rhea" id="RHEA:12228"/>
        <dbReference type="ChEBI" id="CHEBI:15377"/>
        <dbReference type="ChEBI" id="CHEBI:15378"/>
        <dbReference type="ChEBI" id="CHEBI:29985"/>
        <dbReference type="ChEBI" id="CHEBI:29991"/>
        <dbReference type="ChEBI" id="CHEBI:30616"/>
        <dbReference type="ChEBI" id="CHEBI:33019"/>
        <dbReference type="ChEBI" id="CHEBI:58048"/>
        <dbReference type="ChEBI" id="CHEBI:58359"/>
        <dbReference type="ChEBI" id="CHEBI:456215"/>
        <dbReference type="EC" id="6.3.5.4"/>
    </reaction>
</comment>
<dbReference type="Pfam" id="PF00733">
    <property type="entry name" value="Asn_synthase"/>
    <property type="match status" value="1"/>
</dbReference>
<evidence type="ECO:0000313" key="13">
    <source>
        <dbReference type="Proteomes" id="UP000076023"/>
    </source>
</evidence>
<dbReference type="RefSeq" id="WP_075077847.1">
    <property type="nucleotide sequence ID" value="NZ_BDCO01000002.1"/>
</dbReference>
<dbReference type="GO" id="GO:0005829">
    <property type="term" value="C:cytosol"/>
    <property type="evidence" value="ECO:0007669"/>
    <property type="project" value="TreeGrafter"/>
</dbReference>
<gene>
    <name evidence="12" type="ORF">TSACC_2380</name>
</gene>
<accession>A0A146G3C6</accession>
<evidence type="ECO:0000256" key="10">
    <source>
        <dbReference type="PIRSR" id="PIRSR001589-3"/>
    </source>
</evidence>
<feature type="site" description="Important for beta-aspartyl-AMP intermediate formation" evidence="10">
    <location>
        <position position="366"/>
    </location>
</feature>
<dbReference type="PIRSF" id="PIRSF001589">
    <property type="entry name" value="Asn_synthetase_glu-h"/>
    <property type="match status" value="1"/>
</dbReference>
<keyword evidence="8" id="KW-0028">Amino-acid biosynthesis</keyword>
<name>A0A146G3C6_TERSA</name>
<dbReference type="CDD" id="cd01991">
    <property type="entry name" value="Asn_synthase_B_C"/>
    <property type="match status" value="1"/>
</dbReference>
<dbReference type="InterPro" id="IPR033738">
    <property type="entry name" value="AsnB_N"/>
</dbReference>
<proteinExistence type="inferred from homology"/>
<evidence type="ECO:0000256" key="8">
    <source>
        <dbReference type="PIRSR" id="PIRSR001589-1"/>
    </source>
</evidence>
<dbReference type="CDD" id="cd00712">
    <property type="entry name" value="AsnB"/>
    <property type="match status" value="1"/>
</dbReference>
<dbReference type="SUPFAM" id="SSF52402">
    <property type="entry name" value="Adenine nucleotide alpha hydrolases-like"/>
    <property type="match status" value="1"/>
</dbReference>
<organism evidence="12 13">
    <name type="scientific">Terrimicrobium sacchariphilum</name>
    <dbReference type="NCBI Taxonomy" id="690879"/>
    <lineage>
        <taxon>Bacteria</taxon>
        <taxon>Pseudomonadati</taxon>
        <taxon>Verrucomicrobiota</taxon>
        <taxon>Terrimicrobiia</taxon>
        <taxon>Terrimicrobiales</taxon>
        <taxon>Terrimicrobiaceae</taxon>
        <taxon>Terrimicrobium</taxon>
    </lineage>
</organism>
<evidence type="ECO:0000256" key="4">
    <source>
        <dbReference type="ARBA" id="ARBA00022741"/>
    </source>
</evidence>
<dbReference type="Pfam" id="PF13537">
    <property type="entry name" value="GATase_7"/>
    <property type="match status" value="1"/>
</dbReference>
<dbReference type="PANTHER" id="PTHR43284:SF1">
    <property type="entry name" value="ASPARAGINE SYNTHETASE"/>
    <property type="match status" value="1"/>
</dbReference>
<dbReference type="InterPro" id="IPR029055">
    <property type="entry name" value="Ntn_hydrolases_N"/>
</dbReference>
<dbReference type="InParanoid" id="A0A146G3C6"/>
<evidence type="ECO:0000259" key="11">
    <source>
        <dbReference type="PROSITE" id="PS51278"/>
    </source>
</evidence>
<dbReference type="AlphaFoldDB" id="A0A146G3C6"/>
<comment type="caution">
    <text evidence="12">The sequence shown here is derived from an EMBL/GenBank/DDBJ whole genome shotgun (WGS) entry which is preliminary data.</text>
</comment>
<dbReference type="OrthoDB" id="9763290at2"/>
<dbReference type="SUPFAM" id="SSF56235">
    <property type="entry name" value="N-terminal nucleophile aminohydrolases (Ntn hydrolases)"/>
    <property type="match status" value="1"/>
</dbReference>
<dbReference type="InterPro" id="IPR001962">
    <property type="entry name" value="Asn_synthase"/>
</dbReference>
<dbReference type="EC" id="6.3.5.4" evidence="3"/>
<dbReference type="InterPro" id="IPR051786">
    <property type="entry name" value="ASN_synthetase/amidase"/>
</dbReference>
<reference evidence="13" key="1">
    <citation type="journal article" date="2017" name="Genome Announc.">
        <title>Draft Genome Sequence of Terrimicrobium sacchariphilum NM-5T, a Facultative Anaerobic Soil Bacterium of the Class Spartobacteria.</title>
        <authorList>
            <person name="Qiu Y.L."/>
            <person name="Tourlousse D.M."/>
            <person name="Matsuura N."/>
            <person name="Ohashi A."/>
            <person name="Sekiguchi Y."/>
        </authorList>
    </citation>
    <scope>NUCLEOTIDE SEQUENCE [LARGE SCALE GENOMIC DNA]</scope>
    <source>
        <strain evidence="13">NM-5</strain>
    </source>
</reference>
<dbReference type="InterPro" id="IPR006426">
    <property type="entry name" value="Asn_synth_AEB"/>
</dbReference>
<comment type="similarity">
    <text evidence="2">Belongs to the asparagine synthetase family.</text>
</comment>
<dbReference type="NCBIfam" id="TIGR01536">
    <property type="entry name" value="asn_synth_AEB"/>
    <property type="match status" value="1"/>
</dbReference>
<evidence type="ECO:0000256" key="5">
    <source>
        <dbReference type="ARBA" id="ARBA00022840"/>
    </source>
</evidence>
<keyword evidence="4 9" id="KW-0547">Nucleotide-binding</keyword>
<dbReference type="Gene3D" id="3.40.50.620">
    <property type="entry name" value="HUPs"/>
    <property type="match status" value="1"/>
</dbReference>
<evidence type="ECO:0000256" key="6">
    <source>
        <dbReference type="ARBA" id="ARBA00022962"/>
    </source>
</evidence>
<dbReference type="STRING" id="690879.TSACC_2380"/>
<sequence>MCGIAGFLGTGTRSDLQRMTNALAHRGPDAEGLFQIEAEGLHLGHRRLSIVDLTCGAQPMHTADGQYSIVFNGEIYNHAALRVELQQRGCVFQTDHSDTEVLLHGYREHGAAFVERLNGMWAFAIWDHARRELFISRDRFGKKPLYWFHHQGTFAFGSELTALLEHPSSPRNESRLALQKFFAYALIPAPHSIIEGIWKLPAGHNLLVRPGEAPKISRYWRFELEPEESWNSRPEQDLAEELLSLLDDAVARRLMSDVPLGVFLSGGIDSTAVAALACRHVDRGQLKTFSIGFSEPTFDESAFAKRAAEHLQTSHSLEMLDLDKAIEVLPLILDKLDEPQGDNSLLPTWLLSRFTRRHVTVALGGDGGDELFAGYETFRGLNKAQWYSRLVPKPVHHGIAALASLMPVSHNNLSFDFKIKRGLGGVQYPAPYWNAAWLGAVAPGELSRCFGGSVDLEAVYSEAIEVWDACRQKTLLDRTLQFYTEIYMQDGILAKVDRASMMHGLEARSPFLDIEVANFARRLPNRFKLRDGVTKYLLKKALEPLLPADIIYRKKKGFGTPMSAWFHTGKLTITEPSHFAQARAVAHLNRKSDERLFLWCQYTAEQWRARRQRAGLIA</sequence>
<feature type="domain" description="Glutamine amidotransferase type-2" evidence="11">
    <location>
        <begin position="2"/>
        <end position="211"/>
    </location>
</feature>
<keyword evidence="8" id="KW-0061">Asparagine biosynthesis</keyword>
<dbReference type="InterPro" id="IPR017932">
    <property type="entry name" value="GATase_2_dom"/>
</dbReference>
<keyword evidence="13" id="KW-1185">Reference proteome</keyword>
<dbReference type="InterPro" id="IPR014729">
    <property type="entry name" value="Rossmann-like_a/b/a_fold"/>
</dbReference>
<keyword evidence="5 9" id="KW-0067">ATP-binding</keyword>
<feature type="active site" description="For GATase activity" evidence="8">
    <location>
        <position position="2"/>
    </location>
</feature>
<feature type="binding site" evidence="9">
    <location>
        <position position="98"/>
    </location>
    <ligand>
        <name>L-glutamine</name>
        <dbReference type="ChEBI" id="CHEBI:58359"/>
    </ligand>
</feature>
<feature type="binding site" evidence="9">
    <location>
        <position position="291"/>
    </location>
    <ligand>
        <name>ATP</name>
        <dbReference type="ChEBI" id="CHEBI:30616"/>
    </ligand>
</feature>
<evidence type="ECO:0000256" key="9">
    <source>
        <dbReference type="PIRSR" id="PIRSR001589-2"/>
    </source>
</evidence>
<dbReference type="GO" id="GO:0005524">
    <property type="term" value="F:ATP binding"/>
    <property type="evidence" value="ECO:0007669"/>
    <property type="project" value="UniProtKB-KW"/>
</dbReference>
<evidence type="ECO:0000256" key="7">
    <source>
        <dbReference type="ARBA" id="ARBA00048741"/>
    </source>
</evidence>
<keyword evidence="6 8" id="KW-0315">Glutamine amidotransferase</keyword>